<protein>
    <recommendedName>
        <fullName evidence="3">G-protein coupled receptors family 1 profile domain-containing protein</fullName>
    </recommendedName>
</protein>
<feature type="non-terminal residue" evidence="2">
    <location>
        <position position="148"/>
    </location>
</feature>
<evidence type="ECO:0008006" key="3">
    <source>
        <dbReference type="Google" id="ProtNLM"/>
    </source>
</evidence>
<feature type="transmembrane region" description="Helical" evidence="1">
    <location>
        <begin position="90"/>
        <end position="119"/>
    </location>
</feature>
<name>A0A1B6D0V4_9HEMI</name>
<gene>
    <name evidence="2" type="ORF">g.17346</name>
</gene>
<proteinExistence type="predicted"/>
<reference evidence="2" key="1">
    <citation type="submission" date="2015-12" db="EMBL/GenBank/DDBJ databases">
        <title>De novo transcriptome assembly of four potential Pierce s Disease insect vectors from Arizona vineyards.</title>
        <authorList>
            <person name="Tassone E.E."/>
        </authorList>
    </citation>
    <scope>NUCLEOTIDE SEQUENCE</scope>
</reference>
<sequence length="148" mass="16395">MTFEEDFKPNEFLPFLGKLYDFFPILPQWLLWTLIGVVCGGGCLFNACLAIYLSKTRILPANLQLAITDFASLMFLAPYELIILTEATGIWIFPIGYCPIFLGTEVLLGTATVYTLVVINFSSISEKGDSVTIPMIVVWLLAMSLSAP</sequence>
<evidence type="ECO:0000313" key="2">
    <source>
        <dbReference type="EMBL" id="JAS19253.1"/>
    </source>
</evidence>
<accession>A0A1B6D0V4</accession>
<keyword evidence="1" id="KW-0472">Membrane</keyword>
<organism evidence="2">
    <name type="scientific">Clastoptera arizonana</name>
    <name type="common">Arizona spittle bug</name>
    <dbReference type="NCBI Taxonomy" id="38151"/>
    <lineage>
        <taxon>Eukaryota</taxon>
        <taxon>Metazoa</taxon>
        <taxon>Ecdysozoa</taxon>
        <taxon>Arthropoda</taxon>
        <taxon>Hexapoda</taxon>
        <taxon>Insecta</taxon>
        <taxon>Pterygota</taxon>
        <taxon>Neoptera</taxon>
        <taxon>Paraneoptera</taxon>
        <taxon>Hemiptera</taxon>
        <taxon>Auchenorrhyncha</taxon>
        <taxon>Cercopoidea</taxon>
        <taxon>Clastopteridae</taxon>
        <taxon>Clastoptera</taxon>
    </lineage>
</organism>
<evidence type="ECO:0000256" key="1">
    <source>
        <dbReference type="SAM" id="Phobius"/>
    </source>
</evidence>
<keyword evidence="1" id="KW-1133">Transmembrane helix</keyword>
<feature type="transmembrane region" description="Helical" evidence="1">
    <location>
        <begin position="65"/>
        <end position="84"/>
    </location>
</feature>
<keyword evidence="1" id="KW-0812">Transmembrane</keyword>
<dbReference type="AlphaFoldDB" id="A0A1B6D0V4"/>
<feature type="transmembrane region" description="Helical" evidence="1">
    <location>
        <begin position="29"/>
        <end position="53"/>
    </location>
</feature>
<dbReference type="EMBL" id="GEDC01018045">
    <property type="protein sequence ID" value="JAS19253.1"/>
    <property type="molecule type" value="Transcribed_RNA"/>
</dbReference>